<evidence type="ECO:0000256" key="1">
    <source>
        <dbReference type="SAM" id="MobiDB-lite"/>
    </source>
</evidence>
<dbReference type="InterPro" id="IPR055509">
    <property type="entry name" value="DUF7082"/>
</dbReference>
<feature type="region of interest" description="Disordered" evidence="1">
    <location>
        <begin position="562"/>
        <end position="600"/>
    </location>
</feature>
<feature type="compositionally biased region" description="Polar residues" evidence="1">
    <location>
        <begin position="247"/>
        <end position="270"/>
    </location>
</feature>
<reference evidence="3" key="1">
    <citation type="submission" date="2021-01" db="EMBL/GenBank/DDBJ databases">
        <authorList>
            <person name="Kaushik A."/>
        </authorList>
    </citation>
    <scope>NUCLEOTIDE SEQUENCE</scope>
    <source>
        <strain evidence="3">AG1-1C</strain>
    </source>
</reference>
<feature type="region of interest" description="Disordered" evidence="1">
    <location>
        <begin position="310"/>
        <end position="330"/>
    </location>
</feature>
<proteinExistence type="predicted"/>
<dbReference type="GO" id="GO:0005634">
    <property type="term" value="C:nucleus"/>
    <property type="evidence" value="ECO:0007669"/>
    <property type="project" value="TreeGrafter"/>
</dbReference>
<evidence type="ECO:0000313" key="4">
    <source>
        <dbReference type="Proteomes" id="UP000663846"/>
    </source>
</evidence>
<feature type="compositionally biased region" description="Low complexity" evidence="1">
    <location>
        <begin position="533"/>
        <end position="548"/>
    </location>
</feature>
<dbReference type="Proteomes" id="UP000663846">
    <property type="component" value="Unassembled WGS sequence"/>
</dbReference>
<sequence length="679" mass="75210">MLGKDEKGGYTSGGPSLAAFEYSLQPAPAYIGIEPHTFGRHHEEAESSYDTVPVPSGLPSFGSSTAILPQYSHTGRMEPEFHNVPVQAYANDEDGRPAIALGLTTKILGYEPREGTHRTPIVVRLVFRRDFIRVKTRVSLRVKMGNIPIYTEIEGIHPINGVGGEWRLHIVAPDPRELDVVGLEVPLIVQALDVRTSTIIDDVCIGAFRFWNHTPAEGPRAGDVGYFGPQPQSHGVNEYTKSRPPYSRNTSFGEESSASQPNEESFSSLYSGEASTSALGLINATNEVPEGSVRQRVQLAIEVPPHSALEAARSDGDTESPSTAKSFLTHKPGEDTYQVSLGFSGNLNSMTQNWTPEEVENKRRIVEFFCVRTRGRIDVTFIPIPVEKARDSSKSIVSCIWWDDMKEFIITSVDTINLLERLVGTKFTTEEKNRIRRNLQGFKPATVSKNQPESEPFFRTLMEFPPPRPRNIEKDVKAFAWSKLPFMLEKVISKYWFVSSPSESEADEASPRIRVLREIDNMSSESPGMSTKPLSASQTSSSALPSQTEVDPMRVDVIESGSYAPVPSSSQTHYEEYQSGVSAHEHHLDYSQSSQESMDSMYGGPDSLMEINEEPIEGLNSAPIVHSQASGGHINTYSEAMTITTADNVYMHHTAVNEMTGEGMHADMRYMAHTSHEYA</sequence>
<dbReference type="AlphaFoldDB" id="A0A8H2XR44"/>
<dbReference type="Pfam" id="PF23305">
    <property type="entry name" value="DUF7082"/>
    <property type="match status" value="1"/>
</dbReference>
<evidence type="ECO:0000313" key="3">
    <source>
        <dbReference type="EMBL" id="CAE6430661.1"/>
    </source>
</evidence>
<dbReference type="EMBL" id="CAJMWS010000327">
    <property type="protein sequence ID" value="CAE6430661.1"/>
    <property type="molecule type" value="Genomic_DNA"/>
</dbReference>
<evidence type="ECO:0000259" key="2">
    <source>
        <dbReference type="Pfam" id="PF23305"/>
    </source>
</evidence>
<name>A0A8H2XR44_9AGAM</name>
<protein>
    <recommendedName>
        <fullName evidence="2">DUF7082 domain-containing protein</fullName>
    </recommendedName>
</protein>
<dbReference type="PANTHER" id="PTHR39463">
    <property type="entry name" value="MEDUSA"/>
    <property type="match status" value="1"/>
</dbReference>
<feature type="region of interest" description="Disordered" evidence="1">
    <location>
        <begin position="522"/>
        <end position="550"/>
    </location>
</feature>
<dbReference type="PANTHER" id="PTHR39463:SF1">
    <property type="entry name" value="MEDUSA"/>
    <property type="match status" value="1"/>
</dbReference>
<gene>
    <name evidence="3" type="ORF">RDB_LOCUS107553</name>
</gene>
<feature type="domain" description="DUF7082" evidence="2">
    <location>
        <begin position="339"/>
        <end position="492"/>
    </location>
</feature>
<organism evidence="3 4">
    <name type="scientific">Rhizoctonia solani</name>
    <dbReference type="NCBI Taxonomy" id="456999"/>
    <lineage>
        <taxon>Eukaryota</taxon>
        <taxon>Fungi</taxon>
        <taxon>Dikarya</taxon>
        <taxon>Basidiomycota</taxon>
        <taxon>Agaricomycotina</taxon>
        <taxon>Agaricomycetes</taxon>
        <taxon>Cantharellales</taxon>
        <taxon>Ceratobasidiaceae</taxon>
        <taxon>Rhizoctonia</taxon>
    </lineage>
</organism>
<accession>A0A8H2XR44</accession>
<feature type="region of interest" description="Disordered" evidence="1">
    <location>
        <begin position="221"/>
        <end position="270"/>
    </location>
</feature>
<comment type="caution">
    <text evidence="3">The sequence shown here is derived from an EMBL/GenBank/DDBJ whole genome shotgun (WGS) entry which is preliminary data.</text>
</comment>